<evidence type="ECO:0000313" key="3">
    <source>
        <dbReference type="Proteomes" id="UP001152747"/>
    </source>
</evidence>
<dbReference type="EMBL" id="CANHGI010000005">
    <property type="protein sequence ID" value="CAI5452498.1"/>
    <property type="molecule type" value="Genomic_DNA"/>
</dbReference>
<proteinExistence type="predicted"/>
<sequence>MRIFIYVYFLSLILIGVCHKGHDHNQRNHTRHGTVEIRVIKEGKIWKDEDKKCNELCPPMYKCVKVGNKYKCVYFPSCAGMKCEAGEECYETAIECALNPCPVEAKCRPWTLPPTPDYQLPDEIYRWIEE</sequence>
<feature type="signal peptide" evidence="1">
    <location>
        <begin position="1"/>
        <end position="20"/>
    </location>
</feature>
<organism evidence="2 3">
    <name type="scientific">Caenorhabditis angaria</name>
    <dbReference type="NCBI Taxonomy" id="860376"/>
    <lineage>
        <taxon>Eukaryota</taxon>
        <taxon>Metazoa</taxon>
        <taxon>Ecdysozoa</taxon>
        <taxon>Nematoda</taxon>
        <taxon>Chromadorea</taxon>
        <taxon>Rhabditida</taxon>
        <taxon>Rhabditina</taxon>
        <taxon>Rhabditomorpha</taxon>
        <taxon>Rhabditoidea</taxon>
        <taxon>Rhabditidae</taxon>
        <taxon>Peloderinae</taxon>
        <taxon>Caenorhabditis</taxon>
    </lineage>
</organism>
<dbReference type="Proteomes" id="UP001152747">
    <property type="component" value="Unassembled WGS sequence"/>
</dbReference>
<evidence type="ECO:0000313" key="2">
    <source>
        <dbReference type="EMBL" id="CAI5452498.1"/>
    </source>
</evidence>
<evidence type="ECO:0000256" key="1">
    <source>
        <dbReference type="SAM" id="SignalP"/>
    </source>
</evidence>
<keyword evidence="3" id="KW-1185">Reference proteome</keyword>
<protein>
    <submittedName>
        <fullName evidence="2">Uncharacterized protein</fullName>
    </submittedName>
</protein>
<dbReference type="AlphaFoldDB" id="A0A9P1N640"/>
<comment type="caution">
    <text evidence="2">The sequence shown here is derived from an EMBL/GenBank/DDBJ whole genome shotgun (WGS) entry which is preliminary data.</text>
</comment>
<name>A0A9P1N640_9PELO</name>
<keyword evidence="1" id="KW-0732">Signal</keyword>
<reference evidence="2" key="1">
    <citation type="submission" date="2022-11" db="EMBL/GenBank/DDBJ databases">
        <authorList>
            <person name="Kikuchi T."/>
        </authorList>
    </citation>
    <scope>NUCLEOTIDE SEQUENCE</scope>
    <source>
        <strain evidence="2">PS1010</strain>
    </source>
</reference>
<gene>
    <name evidence="2" type="ORF">CAMP_LOCUS15135</name>
</gene>
<accession>A0A9P1N640</accession>
<feature type="chain" id="PRO_5040389786" evidence="1">
    <location>
        <begin position="21"/>
        <end position="130"/>
    </location>
</feature>